<keyword evidence="3" id="KW-1185">Reference proteome</keyword>
<proteinExistence type="predicted"/>
<dbReference type="STRING" id="4072.A0A2G2ZU85"/>
<dbReference type="Proteomes" id="UP000222542">
    <property type="component" value="Unassembled WGS sequence"/>
</dbReference>
<feature type="compositionally biased region" description="Acidic residues" evidence="1">
    <location>
        <begin position="128"/>
        <end position="157"/>
    </location>
</feature>
<feature type="compositionally biased region" description="Basic and acidic residues" evidence="1">
    <location>
        <begin position="47"/>
        <end position="57"/>
    </location>
</feature>
<protein>
    <submittedName>
        <fullName evidence="2">Uncharacterized protein</fullName>
    </submittedName>
</protein>
<dbReference type="GO" id="GO:0007142">
    <property type="term" value="P:male meiosis II"/>
    <property type="evidence" value="ECO:0007669"/>
    <property type="project" value="InterPro"/>
</dbReference>
<dbReference type="PANTHER" id="PTHR33318:SF16">
    <property type="entry name" value="FK506-BINDING NUCLEAR-LIKE PROTEIN"/>
    <property type="match status" value="1"/>
</dbReference>
<feature type="region of interest" description="Disordered" evidence="1">
    <location>
        <begin position="36"/>
        <end position="104"/>
    </location>
</feature>
<gene>
    <name evidence="2" type="ORF">T459_07646</name>
</gene>
<feature type="compositionally biased region" description="Acidic residues" evidence="1">
    <location>
        <begin position="79"/>
        <end position="90"/>
    </location>
</feature>
<sequence length="286" mass="32724">MGCFLGCFGFTSKKQKRIKPCNKFQVHQKYVPLESENANVADSTNSETRDKPKESSKRKVKKKVSFNLDVKTYERIQDDDNTTNFSEEEEKTQREYNKQETAKASMSMYPSSYRYYNCNDEEEDEITLEDSDIDDLEDDEDEEEEDYGVSEDDDDAGGGDGYNSLHIETENKFGNVEKLSKDESNEVGRHRKNTVLLPVENLTQWKAVKARGAMQVRQQKENIIKLDGKQELRNSKPKPQGHEIPVDASLSNWLVSARTTSVNGSSVYYVQDRAADQVVLDEVNLI</sequence>
<dbReference type="Gramene" id="PHT85540">
    <property type="protein sequence ID" value="PHT85540"/>
    <property type="gene ID" value="T459_07646"/>
</dbReference>
<dbReference type="AlphaFoldDB" id="A0A2G2ZU85"/>
<dbReference type="EMBL" id="AYRZ02000003">
    <property type="protein sequence ID" value="PHT85540.1"/>
    <property type="molecule type" value="Genomic_DNA"/>
</dbReference>
<evidence type="ECO:0000313" key="2">
    <source>
        <dbReference type="EMBL" id="PHT85540.1"/>
    </source>
</evidence>
<dbReference type="PANTHER" id="PTHR33318">
    <property type="entry name" value="ASPARTYL/GLUTAMYL-TRNA(ASN/GLN) AMIDOTRANSFERASE SUBUNIT"/>
    <property type="match status" value="1"/>
</dbReference>
<evidence type="ECO:0000313" key="3">
    <source>
        <dbReference type="Proteomes" id="UP000222542"/>
    </source>
</evidence>
<reference evidence="2 3" key="1">
    <citation type="journal article" date="2014" name="Nat. Genet.">
        <title>Genome sequence of the hot pepper provides insights into the evolution of pungency in Capsicum species.</title>
        <authorList>
            <person name="Kim S."/>
            <person name="Park M."/>
            <person name="Yeom S.I."/>
            <person name="Kim Y.M."/>
            <person name="Lee J.M."/>
            <person name="Lee H.A."/>
            <person name="Seo E."/>
            <person name="Choi J."/>
            <person name="Cheong K."/>
            <person name="Kim K.T."/>
            <person name="Jung K."/>
            <person name="Lee G.W."/>
            <person name="Oh S.K."/>
            <person name="Bae C."/>
            <person name="Kim S.B."/>
            <person name="Lee H.Y."/>
            <person name="Kim S.Y."/>
            <person name="Kim M.S."/>
            <person name="Kang B.C."/>
            <person name="Jo Y.D."/>
            <person name="Yang H.B."/>
            <person name="Jeong H.J."/>
            <person name="Kang W.H."/>
            <person name="Kwon J.K."/>
            <person name="Shin C."/>
            <person name="Lim J.Y."/>
            <person name="Park J.H."/>
            <person name="Huh J.H."/>
            <person name="Kim J.S."/>
            <person name="Kim B.D."/>
            <person name="Cohen O."/>
            <person name="Paran I."/>
            <person name="Suh M.C."/>
            <person name="Lee S.B."/>
            <person name="Kim Y.K."/>
            <person name="Shin Y."/>
            <person name="Noh S.J."/>
            <person name="Park J."/>
            <person name="Seo Y.S."/>
            <person name="Kwon S.Y."/>
            <person name="Kim H.A."/>
            <person name="Park J.M."/>
            <person name="Kim H.J."/>
            <person name="Choi S.B."/>
            <person name="Bosland P.W."/>
            <person name="Reeves G."/>
            <person name="Jo S.H."/>
            <person name="Lee B.W."/>
            <person name="Cho H.T."/>
            <person name="Choi H.S."/>
            <person name="Lee M.S."/>
            <person name="Yu Y."/>
            <person name="Do Choi Y."/>
            <person name="Park B.S."/>
            <person name="van Deynze A."/>
            <person name="Ashrafi H."/>
            <person name="Hill T."/>
            <person name="Kim W.T."/>
            <person name="Pai H.S."/>
            <person name="Ahn H.K."/>
            <person name="Yeam I."/>
            <person name="Giovannoni J.J."/>
            <person name="Rose J.K."/>
            <person name="Sorensen I."/>
            <person name="Lee S.J."/>
            <person name="Kim R.W."/>
            <person name="Choi I.Y."/>
            <person name="Choi B.S."/>
            <person name="Lim J.S."/>
            <person name="Lee Y.H."/>
            <person name="Choi D."/>
        </authorList>
    </citation>
    <scope>NUCLEOTIDE SEQUENCE [LARGE SCALE GENOMIC DNA]</scope>
    <source>
        <strain evidence="3">cv. CM334</strain>
    </source>
</reference>
<organism evidence="2 3">
    <name type="scientific">Capsicum annuum</name>
    <name type="common">Capsicum pepper</name>
    <dbReference type="NCBI Taxonomy" id="4072"/>
    <lineage>
        <taxon>Eukaryota</taxon>
        <taxon>Viridiplantae</taxon>
        <taxon>Streptophyta</taxon>
        <taxon>Embryophyta</taxon>
        <taxon>Tracheophyta</taxon>
        <taxon>Spermatophyta</taxon>
        <taxon>Magnoliopsida</taxon>
        <taxon>eudicotyledons</taxon>
        <taxon>Gunneridae</taxon>
        <taxon>Pentapetalae</taxon>
        <taxon>asterids</taxon>
        <taxon>lamiids</taxon>
        <taxon>Solanales</taxon>
        <taxon>Solanaceae</taxon>
        <taxon>Solanoideae</taxon>
        <taxon>Capsiceae</taxon>
        <taxon>Capsicum</taxon>
    </lineage>
</organism>
<dbReference type="InterPro" id="IPR039300">
    <property type="entry name" value="JASON"/>
</dbReference>
<name>A0A2G2ZU85_CAPAN</name>
<comment type="caution">
    <text evidence="2">The sequence shown here is derived from an EMBL/GenBank/DDBJ whole genome shotgun (WGS) entry which is preliminary data.</text>
</comment>
<feature type="compositionally biased region" description="Basic and acidic residues" evidence="1">
    <location>
        <begin position="91"/>
        <end position="101"/>
    </location>
</feature>
<feature type="compositionally biased region" description="Polar residues" evidence="1">
    <location>
        <begin position="36"/>
        <end position="46"/>
    </location>
</feature>
<feature type="region of interest" description="Disordered" evidence="1">
    <location>
        <begin position="128"/>
        <end position="166"/>
    </location>
</feature>
<accession>A0A2G2ZU85</accession>
<evidence type="ECO:0000256" key="1">
    <source>
        <dbReference type="SAM" id="MobiDB-lite"/>
    </source>
</evidence>
<dbReference type="OMA" id="ACFGFSK"/>
<reference evidence="2 3" key="2">
    <citation type="journal article" date="2017" name="Genome Biol.">
        <title>New reference genome sequences of hot pepper reveal the massive evolution of plant disease-resistance genes by retroduplication.</title>
        <authorList>
            <person name="Kim S."/>
            <person name="Park J."/>
            <person name="Yeom S.I."/>
            <person name="Kim Y.M."/>
            <person name="Seo E."/>
            <person name="Kim K.T."/>
            <person name="Kim M.S."/>
            <person name="Lee J.M."/>
            <person name="Cheong K."/>
            <person name="Shin H.S."/>
            <person name="Kim S.B."/>
            <person name="Han K."/>
            <person name="Lee J."/>
            <person name="Park M."/>
            <person name="Lee H.A."/>
            <person name="Lee H.Y."/>
            <person name="Lee Y."/>
            <person name="Oh S."/>
            <person name="Lee J.H."/>
            <person name="Choi E."/>
            <person name="Choi E."/>
            <person name="Lee S.E."/>
            <person name="Jeon J."/>
            <person name="Kim H."/>
            <person name="Choi G."/>
            <person name="Song H."/>
            <person name="Lee J."/>
            <person name="Lee S.C."/>
            <person name="Kwon J.K."/>
            <person name="Lee H.Y."/>
            <person name="Koo N."/>
            <person name="Hong Y."/>
            <person name="Kim R.W."/>
            <person name="Kang W.H."/>
            <person name="Huh J.H."/>
            <person name="Kang B.C."/>
            <person name="Yang T.J."/>
            <person name="Lee Y.H."/>
            <person name="Bennetzen J.L."/>
            <person name="Choi D."/>
        </authorList>
    </citation>
    <scope>NUCLEOTIDE SEQUENCE [LARGE SCALE GENOMIC DNA]</scope>
    <source>
        <strain evidence="3">cv. CM334</strain>
    </source>
</reference>